<dbReference type="Proteomes" id="UP000238356">
    <property type="component" value="Unassembled WGS sequence"/>
</dbReference>
<name>A0A2S6A4A3_9NOCA</name>
<dbReference type="RefSeq" id="WP_063009213.1">
    <property type="nucleotide sequence ID" value="NZ_JAHUVX010000006.1"/>
</dbReference>
<dbReference type="EMBL" id="PSZD01000011">
    <property type="protein sequence ID" value="PPJ26809.1"/>
    <property type="molecule type" value="Genomic_DNA"/>
</dbReference>
<reference evidence="1 2" key="1">
    <citation type="submission" date="2018-02" db="EMBL/GenBank/DDBJ databases">
        <title>8 Nocardia nova and 1 Nocardia cyriacigeorgica strain used for evolution to TMP-SMX.</title>
        <authorList>
            <person name="Mehta H."/>
            <person name="Weng J."/>
            <person name="Shamoo Y."/>
        </authorList>
    </citation>
    <scope>NUCLEOTIDE SEQUENCE [LARGE SCALE GENOMIC DNA]</scope>
    <source>
        <strain evidence="1 2">BAA2227</strain>
    </source>
</reference>
<dbReference type="GeneID" id="66723232"/>
<proteinExistence type="predicted"/>
<comment type="caution">
    <text evidence="1">The sequence shown here is derived from an EMBL/GenBank/DDBJ whole genome shotgun (WGS) entry which is preliminary data.</text>
</comment>
<gene>
    <name evidence="1" type="ORF">C5F51_19310</name>
</gene>
<protein>
    <submittedName>
        <fullName evidence="1">Uncharacterized protein</fullName>
    </submittedName>
</protein>
<evidence type="ECO:0000313" key="1">
    <source>
        <dbReference type="EMBL" id="PPJ26809.1"/>
    </source>
</evidence>
<evidence type="ECO:0000313" key="2">
    <source>
        <dbReference type="Proteomes" id="UP000238356"/>
    </source>
</evidence>
<dbReference type="AlphaFoldDB" id="A0A2S6A4A3"/>
<keyword evidence="2" id="KW-1185">Reference proteome</keyword>
<sequence length="177" mass="18715">MDAVGDTVPVGSIPIGAVVRDVVAEVAPDELPVVDRLRQLGDDRAARLLARRRSGGDLLGFGIDEVAVLASPVLWIVLTKAAEQFTEGAISSGGQAARRWLRKRLGRAKAVTVLPPLEPEQIAEVRARVLDSALRSGMDADRARLLADSVAGRLVVDAVPELAEPSAEPDRDSSTPS</sequence>
<organism evidence="1 2">
    <name type="scientific">Nocardia nova</name>
    <dbReference type="NCBI Taxonomy" id="37330"/>
    <lineage>
        <taxon>Bacteria</taxon>
        <taxon>Bacillati</taxon>
        <taxon>Actinomycetota</taxon>
        <taxon>Actinomycetes</taxon>
        <taxon>Mycobacteriales</taxon>
        <taxon>Nocardiaceae</taxon>
        <taxon>Nocardia</taxon>
    </lineage>
</organism>
<accession>A0A2S6A4A3</accession>